<evidence type="ECO:0000313" key="2">
    <source>
        <dbReference type="Proteomes" id="UP001057279"/>
    </source>
</evidence>
<reference evidence="1" key="1">
    <citation type="submission" date="2022-03" db="EMBL/GenBank/DDBJ databases">
        <title>Genomic analyses of argali, domestic sheep and their hybrids provide insights into chromosomal evolution, heterosis and genetic basis of agronomic traits.</title>
        <authorList>
            <person name="Li M."/>
        </authorList>
    </citation>
    <scope>NUCLEOTIDE SEQUENCE</scope>
    <source>
        <strain evidence="1">F1 hybrid</strain>
    </source>
</reference>
<name>A0ACB9UKL8_9CETA</name>
<sequence>MSPGQEAQSSIPCGRPAAGTQARGFPGLDPPQPRGADRPPPASPAATDQPLPTVPAATALYGSAARDRKRARPNRGAPRDRGGLHPAPDRARGHRTGSRSSSERRKTPD</sequence>
<comment type="caution">
    <text evidence="1">The sequence shown here is derived from an EMBL/GenBank/DDBJ whole genome shotgun (WGS) entry which is preliminary data.</text>
</comment>
<accession>A0ACB9UKL8</accession>
<dbReference type="EMBL" id="CM043041">
    <property type="protein sequence ID" value="KAI4571948.1"/>
    <property type="molecule type" value="Genomic_DNA"/>
</dbReference>
<keyword evidence="2" id="KW-1185">Reference proteome</keyword>
<gene>
    <name evidence="1" type="ORF">MJG53_014054</name>
</gene>
<evidence type="ECO:0000313" key="1">
    <source>
        <dbReference type="EMBL" id="KAI4571948.1"/>
    </source>
</evidence>
<organism evidence="1 2">
    <name type="scientific">Ovis ammon polii x Ovis aries</name>
    <dbReference type="NCBI Taxonomy" id="2918886"/>
    <lineage>
        <taxon>Eukaryota</taxon>
        <taxon>Metazoa</taxon>
        <taxon>Chordata</taxon>
        <taxon>Craniata</taxon>
        <taxon>Vertebrata</taxon>
        <taxon>Euteleostomi</taxon>
        <taxon>Mammalia</taxon>
        <taxon>Eutheria</taxon>
        <taxon>Laurasiatheria</taxon>
        <taxon>Artiodactyla</taxon>
        <taxon>Ruminantia</taxon>
        <taxon>Pecora</taxon>
        <taxon>Bovidae</taxon>
        <taxon>Caprinae</taxon>
        <taxon>Ovis</taxon>
    </lineage>
</organism>
<protein>
    <submittedName>
        <fullName evidence="1">Uncharacterized protein</fullName>
    </submittedName>
</protein>
<dbReference type="Proteomes" id="UP001057279">
    <property type="component" value="Linkage Group LG16"/>
</dbReference>
<proteinExistence type="predicted"/>